<keyword evidence="4" id="KW-1185">Reference proteome</keyword>
<evidence type="ECO:0000313" key="4">
    <source>
        <dbReference type="Proteomes" id="UP000539957"/>
    </source>
</evidence>
<evidence type="ECO:0000313" key="3">
    <source>
        <dbReference type="EMBL" id="MBB4798451.1"/>
    </source>
</evidence>
<gene>
    <name evidence="3" type="ORF">HNP32_002195</name>
</gene>
<dbReference type="InterPro" id="IPR029462">
    <property type="entry name" value="Rnk_N"/>
</dbReference>
<dbReference type="InterPro" id="IPR001437">
    <property type="entry name" value="Tscrpt_elong_fac_GreA/B_C"/>
</dbReference>
<protein>
    <submittedName>
        <fullName evidence="3">Regulator of nucleoside diphosphate kinase</fullName>
    </submittedName>
</protein>
<reference evidence="3 4" key="1">
    <citation type="submission" date="2020-08" db="EMBL/GenBank/DDBJ databases">
        <title>Functional genomics of gut bacteria from endangered species of beetles.</title>
        <authorList>
            <person name="Carlos-Shanley C."/>
        </authorList>
    </citation>
    <scope>NUCLEOTIDE SEQUENCE [LARGE SCALE GENOMIC DNA]</scope>
    <source>
        <strain evidence="3 4">S00123</strain>
    </source>
</reference>
<keyword evidence="3" id="KW-0808">Transferase</keyword>
<dbReference type="InterPro" id="IPR036953">
    <property type="entry name" value="GreA/GreB_C_sf"/>
</dbReference>
<dbReference type="GO" id="GO:0016301">
    <property type="term" value="F:kinase activity"/>
    <property type="evidence" value="ECO:0007669"/>
    <property type="project" value="UniProtKB-KW"/>
</dbReference>
<dbReference type="GO" id="GO:0032784">
    <property type="term" value="P:regulation of DNA-templated transcription elongation"/>
    <property type="evidence" value="ECO:0007669"/>
    <property type="project" value="InterPro"/>
</dbReference>
<dbReference type="Gene3D" id="1.10.286.20">
    <property type="match status" value="1"/>
</dbReference>
<sequence length="143" mass="15311">MTTAKTRGRPPALPAIVLSQEDFDALDRLVGDLPGAGPAGLLQQELDRAKVCKAADLPKTAVGLNRWLHYADERHPEVRRVQLVLPHQADIDAGRVSILSHVGAGLIGLTEGQSINWPDPTGAVRKLTPVLVEDADPIESVAH</sequence>
<dbReference type="Pfam" id="PF14760">
    <property type="entry name" value="Rnk_N"/>
    <property type="match status" value="1"/>
</dbReference>
<feature type="domain" description="Regulator of nucleoside diphosphate kinase N-terminal" evidence="2">
    <location>
        <begin position="14"/>
        <end position="51"/>
    </location>
</feature>
<keyword evidence="3" id="KW-0418">Kinase</keyword>
<organism evidence="3 4">
    <name type="scientific">Brevundimonas bullata</name>
    <dbReference type="NCBI Taxonomy" id="13160"/>
    <lineage>
        <taxon>Bacteria</taxon>
        <taxon>Pseudomonadati</taxon>
        <taxon>Pseudomonadota</taxon>
        <taxon>Alphaproteobacteria</taxon>
        <taxon>Caulobacterales</taxon>
        <taxon>Caulobacteraceae</taxon>
        <taxon>Brevundimonas</taxon>
    </lineage>
</organism>
<comment type="caution">
    <text evidence="3">The sequence shown here is derived from an EMBL/GenBank/DDBJ whole genome shotgun (WGS) entry which is preliminary data.</text>
</comment>
<dbReference type="Proteomes" id="UP000539957">
    <property type="component" value="Unassembled WGS sequence"/>
</dbReference>
<dbReference type="Gene3D" id="3.10.50.30">
    <property type="entry name" value="Transcription elongation factor, GreA/GreB, C-terminal domain"/>
    <property type="match status" value="1"/>
</dbReference>
<dbReference type="Pfam" id="PF01272">
    <property type="entry name" value="GreA_GreB"/>
    <property type="match status" value="1"/>
</dbReference>
<dbReference type="AlphaFoldDB" id="A0A7W7N4I8"/>
<evidence type="ECO:0000259" key="1">
    <source>
        <dbReference type="Pfam" id="PF01272"/>
    </source>
</evidence>
<dbReference type="SUPFAM" id="SSF54534">
    <property type="entry name" value="FKBP-like"/>
    <property type="match status" value="1"/>
</dbReference>
<dbReference type="RefSeq" id="WP_184269912.1">
    <property type="nucleotide sequence ID" value="NZ_JACHKY010000003.1"/>
</dbReference>
<accession>A0A7W7N4I8</accession>
<evidence type="ECO:0000259" key="2">
    <source>
        <dbReference type="Pfam" id="PF14760"/>
    </source>
</evidence>
<name>A0A7W7N4I8_9CAUL</name>
<feature type="domain" description="Transcription elongation factor GreA/GreB C-terminal" evidence="1">
    <location>
        <begin position="58"/>
        <end position="127"/>
    </location>
</feature>
<proteinExistence type="predicted"/>
<dbReference type="GO" id="GO:0003677">
    <property type="term" value="F:DNA binding"/>
    <property type="evidence" value="ECO:0007669"/>
    <property type="project" value="InterPro"/>
</dbReference>
<dbReference type="EMBL" id="JACHKY010000003">
    <property type="protein sequence ID" value="MBB4798451.1"/>
    <property type="molecule type" value="Genomic_DNA"/>
</dbReference>